<sequence precursor="true">MKRTLGFQVRFWLGFAFLAVSSAILAYYRIFTGFAEWDDEGTLMMTVRQFLSGGTLYETVRSGYGPVYYFFNWLIRTVTFTGVSHDVTRFTSMTIWTACAMACAWIVWRLGRSLTAALLTHLVAFRALGLFGNEPGHPQELCIILLIALAASGLAAGSGRLRHAAAALAGALPAALLLVKINIGIFATLAAALAVLYHAPQLPLVRIARYLAGAASLVLPFLLMRAHLNDPLEIAYCVAVTAGMAALLTGVVKPVPVLSLADCAIAVSAFALTAAAVLGVLLIQGVAPFTILTSLVLQHVQLSVKQGNWYMSMGLDPAWIAWALLAPVLALFLVRRRERQLPPLAIMAFSILAFVVAALGTNRVVGAVTPFCWLVAYRPGASYARTLLAALATLQTLYAYPLAGSQAPFITVLLLVVAGVCLADSLADLPASLREGTLARTTGIAVVLLALLAYPAQAWRARNFYLSHAPLNLPGASRIRIAPHEAANFQWLVRQLKQHCDTFVGYPGIPSLYFWTGKPMPGPLHTPPGPLNADAWTLLLTPAQQQPIVDEFAQHPNACVVYHPSGVLFWNRNGNDESALPLVSYIQHNFKTVGSIGDYQFQVRNQRAFTDALR</sequence>
<feature type="transmembrane region" description="Helical" evidence="1">
    <location>
        <begin position="90"/>
        <end position="108"/>
    </location>
</feature>
<evidence type="ECO:0000313" key="2">
    <source>
        <dbReference type="EMBL" id="ABJ81293.1"/>
    </source>
</evidence>
<keyword evidence="1" id="KW-0812">Transmembrane</keyword>
<feature type="transmembrane region" description="Helical" evidence="1">
    <location>
        <begin position="234"/>
        <end position="252"/>
    </location>
</feature>
<feature type="transmembrane region" description="Helical" evidence="1">
    <location>
        <begin position="141"/>
        <end position="159"/>
    </location>
</feature>
<accession>Q02CC3</accession>
<feature type="transmembrane region" description="Helical" evidence="1">
    <location>
        <begin position="407"/>
        <end position="426"/>
    </location>
</feature>
<name>Q02CC3_SOLUE</name>
<feature type="transmembrane region" description="Helical" evidence="1">
    <location>
        <begin position="264"/>
        <end position="297"/>
    </location>
</feature>
<feature type="transmembrane region" description="Helical" evidence="1">
    <location>
        <begin position="171"/>
        <end position="196"/>
    </location>
</feature>
<protein>
    <recommendedName>
        <fullName evidence="3">Glycosyltransferase RgtA/B/C/D-like domain-containing protein</fullName>
    </recommendedName>
</protein>
<feature type="transmembrane region" description="Helical" evidence="1">
    <location>
        <begin position="438"/>
        <end position="456"/>
    </location>
</feature>
<organism evidence="2">
    <name type="scientific">Solibacter usitatus (strain Ellin6076)</name>
    <dbReference type="NCBI Taxonomy" id="234267"/>
    <lineage>
        <taxon>Bacteria</taxon>
        <taxon>Pseudomonadati</taxon>
        <taxon>Acidobacteriota</taxon>
        <taxon>Terriglobia</taxon>
        <taxon>Bryobacterales</taxon>
        <taxon>Solibacteraceae</taxon>
        <taxon>Candidatus Solibacter</taxon>
    </lineage>
</organism>
<feature type="transmembrane region" description="Helical" evidence="1">
    <location>
        <begin position="208"/>
        <end position="228"/>
    </location>
</feature>
<evidence type="ECO:0008006" key="3">
    <source>
        <dbReference type="Google" id="ProtNLM"/>
    </source>
</evidence>
<keyword evidence="1" id="KW-0472">Membrane</keyword>
<feature type="transmembrane region" description="Helical" evidence="1">
    <location>
        <begin position="12"/>
        <end position="30"/>
    </location>
</feature>
<proteinExistence type="predicted"/>
<gene>
    <name evidence="2" type="ordered locus">Acid_0281</name>
</gene>
<feature type="transmembrane region" description="Helical" evidence="1">
    <location>
        <begin position="380"/>
        <end position="400"/>
    </location>
</feature>
<feature type="transmembrane region" description="Helical" evidence="1">
    <location>
        <begin position="341"/>
        <end position="360"/>
    </location>
</feature>
<evidence type="ECO:0000256" key="1">
    <source>
        <dbReference type="SAM" id="Phobius"/>
    </source>
</evidence>
<reference evidence="2" key="1">
    <citation type="submission" date="2006-10" db="EMBL/GenBank/DDBJ databases">
        <title>Complete sequence of Solibacter usitatus Ellin6076.</title>
        <authorList>
            <consortium name="US DOE Joint Genome Institute"/>
            <person name="Copeland A."/>
            <person name="Lucas S."/>
            <person name="Lapidus A."/>
            <person name="Barry K."/>
            <person name="Detter J.C."/>
            <person name="Glavina del Rio T."/>
            <person name="Hammon N."/>
            <person name="Israni S."/>
            <person name="Dalin E."/>
            <person name="Tice H."/>
            <person name="Pitluck S."/>
            <person name="Thompson L.S."/>
            <person name="Brettin T."/>
            <person name="Bruce D."/>
            <person name="Han C."/>
            <person name="Tapia R."/>
            <person name="Gilna P."/>
            <person name="Schmutz J."/>
            <person name="Larimer F."/>
            <person name="Land M."/>
            <person name="Hauser L."/>
            <person name="Kyrpides N."/>
            <person name="Mikhailova N."/>
            <person name="Janssen P.H."/>
            <person name="Kuske C.R."/>
            <person name="Richardson P."/>
        </authorList>
    </citation>
    <scope>NUCLEOTIDE SEQUENCE</scope>
    <source>
        <strain evidence="2">Ellin6076</strain>
    </source>
</reference>
<dbReference type="STRING" id="234267.Acid_0281"/>
<dbReference type="KEGG" id="sus:Acid_0281"/>
<dbReference type="HOGENOM" id="CLU_431408_0_0_0"/>
<dbReference type="eggNOG" id="ENOG50337ZF">
    <property type="taxonomic scope" value="Bacteria"/>
</dbReference>
<dbReference type="InParanoid" id="Q02CC3"/>
<dbReference type="EMBL" id="CP000473">
    <property type="protein sequence ID" value="ABJ81293.1"/>
    <property type="molecule type" value="Genomic_DNA"/>
</dbReference>
<feature type="transmembrane region" description="Helical" evidence="1">
    <location>
        <begin position="317"/>
        <end position="334"/>
    </location>
</feature>
<keyword evidence="1" id="KW-1133">Transmembrane helix</keyword>
<dbReference type="OrthoDB" id="189154at2"/>
<dbReference type="AlphaFoldDB" id="Q02CC3"/>